<protein>
    <submittedName>
        <fullName evidence="1">Uncharacterized protein</fullName>
    </submittedName>
</protein>
<sequence length="68" mass="7768">MIKKCPFNFDECTPQCALFIAPDDLNELVANRLTSVGVYDKHHGMCSFKNQALAKSREIFEKSQVNKF</sequence>
<evidence type="ECO:0000313" key="1">
    <source>
        <dbReference type="EMBL" id="HIU91717.1"/>
    </source>
</evidence>
<comment type="caution">
    <text evidence="1">The sequence shown here is derived from an EMBL/GenBank/DDBJ whole genome shotgun (WGS) entry which is preliminary data.</text>
</comment>
<proteinExistence type="predicted"/>
<gene>
    <name evidence="1" type="ORF">IAD26_01135</name>
</gene>
<dbReference type="AlphaFoldDB" id="A0A9D1MYV5"/>
<dbReference type="EMBL" id="DVOD01000009">
    <property type="protein sequence ID" value="HIU91717.1"/>
    <property type="molecule type" value="Genomic_DNA"/>
</dbReference>
<evidence type="ECO:0000313" key="2">
    <source>
        <dbReference type="Proteomes" id="UP000886748"/>
    </source>
</evidence>
<reference evidence="1" key="1">
    <citation type="submission" date="2020-10" db="EMBL/GenBank/DDBJ databases">
        <authorList>
            <person name="Gilroy R."/>
        </authorList>
    </citation>
    <scope>NUCLEOTIDE SEQUENCE</scope>
    <source>
        <strain evidence="1">CHK154-7741</strain>
    </source>
</reference>
<reference evidence="1" key="2">
    <citation type="journal article" date="2021" name="PeerJ">
        <title>Extensive microbial diversity within the chicken gut microbiome revealed by metagenomics and culture.</title>
        <authorList>
            <person name="Gilroy R."/>
            <person name="Ravi A."/>
            <person name="Getino M."/>
            <person name="Pursley I."/>
            <person name="Horton D.L."/>
            <person name="Alikhan N.F."/>
            <person name="Baker D."/>
            <person name="Gharbi K."/>
            <person name="Hall N."/>
            <person name="Watson M."/>
            <person name="Adriaenssens E.M."/>
            <person name="Foster-Nyarko E."/>
            <person name="Jarju S."/>
            <person name="Secka A."/>
            <person name="Antonio M."/>
            <person name="Oren A."/>
            <person name="Chaudhuri R.R."/>
            <person name="La Ragione R."/>
            <person name="Hildebrand F."/>
            <person name="Pallen M.J."/>
        </authorList>
    </citation>
    <scope>NUCLEOTIDE SEQUENCE</scope>
    <source>
        <strain evidence="1">CHK154-7741</strain>
    </source>
</reference>
<name>A0A9D1MYV5_9CLOT</name>
<accession>A0A9D1MYV5</accession>
<dbReference type="Proteomes" id="UP000886748">
    <property type="component" value="Unassembled WGS sequence"/>
</dbReference>
<organism evidence="1 2">
    <name type="scientific">Candidatus Limenecus avicola</name>
    <dbReference type="NCBI Taxonomy" id="2840847"/>
    <lineage>
        <taxon>Bacteria</taxon>
        <taxon>Bacillati</taxon>
        <taxon>Bacillota</taxon>
        <taxon>Clostridia</taxon>
        <taxon>Eubacteriales</taxon>
        <taxon>Clostridiaceae</taxon>
        <taxon>Clostridiaceae incertae sedis</taxon>
        <taxon>Candidatus Limenecus</taxon>
    </lineage>
</organism>